<feature type="transmembrane region" description="Helical" evidence="6">
    <location>
        <begin position="156"/>
        <end position="177"/>
    </location>
</feature>
<protein>
    <submittedName>
        <fullName evidence="8">Cytochrome c biogenesis protein CcdA</fullName>
    </submittedName>
</protein>
<feature type="transmembrane region" description="Helical" evidence="6">
    <location>
        <begin position="6"/>
        <end position="30"/>
    </location>
</feature>
<dbReference type="KEGG" id="tfr:BR63_18240"/>
<evidence type="ECO:0000259" key="7">
    <source>
        <dbReference type="Pfam" id="PF02683"/>
    </source>
</evidence>
<keyword evidence="9" id="KW-1185">Reference proteome</keyword>
<proteinExistence type="inferred from homology"/>
<dbReference type="PANTHER" id="PTHR31272">
    <property type="entry name" value="CYTOCHROME C-TYPE BIOGENESIS PROTEIN HI_1454-RELATED"/>
    <property type="match status" value="1"/>
</dbReference>
<dbReference type="EMBL" id="CP045798">
    <property type="protein sequence ID" value="QNB48032.1"/>
    <property type="molecule type" value="Genomic_DNA"/>
</dbReference>
<keyword evidence="5 6" id="KW-0472">Membrane</keyword>
<evidence type="ECO:0000256" key="6">
    <source>
        <dbReference type="SAM" id="Phobius"/>
    </source>
</evidence>
<feature type="transmembrane region" description="Helical" evidence="6">
    <location>
        <begin position="189"/>
        <end position="207"/>
    </location>
</feature>
<evidence type="ECO:0000256" key="4">
    <source>
        <dbReference type="ARBA" id="ARBA00022989"/>
    </source>
</evidence>
<evidence type="ECO:0000313" key="8">
    <source>
        <dbReference type="EMBL" id="QNB48032.1"/>
    </source>
</evidence>
<dbReference type="GO" id="GO:0017004">
    <property type="term" value="P:cytochrome complex assembly"/>
    <property type="evidence" value="ECO:0007669"/>
    <property type="project" value="InterPro"/>
</dbReference>
<dbReference type="Proteomes" id="UP000515847">
    <property type="component" value="Chromosome"/>
</dbReference>
<comment type="similarity">
    <text evidence="2">Belongs to the DsbD family.</text>
</comment>
<gene>
    <name evidence="8" type="ORF">BR63_18240</name>
</gene>
<sequence>MDLSLSFMGGLIASLTPCSLAGFPLIIGYIGAQKNDDIKRSLLLTIFFVLGMSLTFAVLGLTAVLLGTIFGSSIGPVWRYILATFIILMGLNLLELLPIPHVQLNMKMPKATGLSGALLVGMIYGIMASPCSTPILASILGYASLQGNLLKGAAMLLVYGLGHGILLLLLGISTGFVKTLQVLRRYSTYLQKISGFLLIGAGIYMFWTI</sequence>
<feature type="transmembrane region" description="Helical" evidence="6">
    <location>
        <begin position="77"/>
        <end position="97"/>
    </location>
</feature>
<comment type="subcellular location">
    <subcellularLocation>
        <location evidence="1">Membrane</location>
        <topology evidence="1">Multi-pass membrane protein</topology>
    </subcellularLocation>
</comment>
<dbReference type="PANTHER" id="PTHR31272:SF6">
    <property type="entry name" value="CYTOCHROME C-TYPE BIOGENESIS CCDA-LIKE CHLOROPLASTIC PROTEIN"/>
    <property type="match status" value="1"/>
</dbReference>
<keyword evidence="3 6" id="KW-0812">Transmembrane</keyword>
<dbReference type="GO" id="GO:0016020">
    <property type="term" value="C:membrane"/>
    <property type="evidence" value="ECO:0007669"/>
    <property type="project" value="UniProtKB-SubCell"/>
</dbReference>
<evidence type="ECO:0000256" key="1">
    <source>
        <dbReference type="ARBA" id="ARBA00004141"/>
    </source>
</evidence>
<feature type="transmembrane region" description="Helical" evidence="6">
    <location>
        <begin position="42"/>
        <end position="71"/>
    </location>
</feature>
<evidence type="ECO:0000313" key="9">
    <source>
        <dbReference type="Proteomes" id="UP000515847"/>
    </source>
</evidence>
<organism evidence="8 9">
    <name type="scientific">Thermanaerosceptrum fracticalcis</name>
    <dbReference type="NCBI Taxonomy" id="1712410"/>
    <lineage>
        <taxon>Bacteria</taxon>
        <taxon>Bacillati</taxon>
        <taxon>Bacillota</taxon>
        <taxon>Clostridia</taxon>
        <taxon>Eubacteriales</taxon>
        <taxon>Peptococcaceae</taxon>
        <taxon>Thermanaerosceptrum</taxon>
    </lineage>
</organism>
<dbReference type="Pfam" id="PF02683">
    <property type="entry name" value="DsbD_TM"/>
    <property type="match status" value="1"/>
</dbReference>
<keyword evidence="4 6" id="KW-1133">Transmembrane helix</keyword>
<evidence type="ECO:0000256" key="3">
    <source>
        <dbReference type="ARBA" id="ARBA00022692"/>
    </source>
</evidence>
<dbReference type="AlphaFoldDB" id="A0A7G6E7H8"/>
<evidence type="ECO:0000256" key="2">
    <source>
        <dbReference type="ARBA" id="ARBA00006143"/>
    </source>
</evidence>
<name>A0A7G6E7H8_THEFR</name>
<feature type="domain" description="Cytochrome C biogenesis protein transmembrane" evidence="7">
    <location>
        <begin position="5"/>
        <end position="206"/>
    </location>
</feature>
<accession>A0A7G6E7H8</accession>
<dbReference type="RefSeq" id="WP_051965453.1">
    <property type="nucleotide sequence ID" value="NZ_CP045798.1"/>
</dbReference>
<dbReference type="OrthoDB" id="9809733at2"/>
<reference evidence="8 9" key="1">
    <citation type="journal article" date="2019" name="Front. Microbiol.">
        <title>Thermoanaerosceptrum fracticalcis gen. nov. sp. nov., a Novel Fumarate-Fermenting Microorganism From a Deep Fractured Carbonate Aquifer of the US Great Basin.</title>
        <authorList>
            <person name="Hamilton-Brehm S.D."/>
            <person name="Stewart L.E."/>
            <person name="Zavarin M."/>
            <person name="Caldwell M."/>
            <person name="Lawson P.A."/>
            <person name="Onstott T.C."/>
            <person name="Grzymski J."/>
            <person name="Neveux I."/>
            <person name="Lollar B.S."/>
            <person name="Russell C.E."/>
            <person name="Moser D.P."/>
        </authorList>
    </citation>
    <scope>NUCLEOTIDE SEQUENCE [LARGE SCALE GENOMIC DNA]</scope>
    <source>
        <strain evidence="8 9">DRI-13</strain>
    </source>
</reference>
<dbReference type="InterPro" id="IPR051790">
    <property type="entry name" value="Cytochrome_c-biogenesis_DsbD"/>
</dbReference>
<evidence type="ECO:0000256" key="5">
    <source>
        <dbReference type="ARBA" id="ARBA00023136"/>
    </source>
</evidence>
<dbReference type="InterPro" id="IPR003834">
    <property type="entry name" value="Cyt_c_assmbl_TM_dom"/>
</dbReference>
<feature type="transmembrane region" description="Helical" evidence="6">
    <location>
        <begin position="118"/>
        <end position="144"/>
    </location>
</feature>